<evidence type="ECO:0000313" key="1">
    <source>
        <dbReference type="EMBL" id="GAG87382.1"/>
    </source>
</evidence>
<protein>
    <submittedName>
        <fullName evidence="1">Uncharacterized protein</fullName>
    </submittedName>
</protein>
<gene>
    <name evidence="1" type="ORF">S01H4_34428</name>
</gene>
<proteinExistence type="predicted"/>
<comment type="caution">
    <text evidence="1">The sequence shown here is derived from an EMBL/GenBank/DDBJ whole genome shotgun (WGS) entry which is preliminary data.</text>
</comment>
<organism evidence="1">
    <name type="scientific">marine sediment metagenome</name>
    <dbReference type="NCBI Taxonomy" id="412755"/>
    <lineage>
        <taxon>unclassified sequences</taxon>
        <taxon>metagenomes</taxon>
        <taxon>ecological metagenomes</taxon>
    </lineage>
</organism>
<dbReference type="AlphaFoldDB" id="X1C205"/>
<dbReference type="EMBL" id="BART01018216">
    <property type="protein sequence ID" value="GAG87382.1"/>
    <property type="molecule type" value="Genomic_DNA"/>
</dbReference>
<sequence>MNSEVKYIKIIYEADGINSDLDHRFKKMLAKELGFGLWDSDYKNNRRRLIFSLIL</sequence>
<reference evidence="1" key="1">
    <citation type="journal article" date="2014" name="Front. Microbiol.">
        <title>High frequency of phylogenetically diverse reductive dehalogenase-homologous genes in deep subseafloor sedimentary metagenomes.</title>
        <authorList>
            <person name="Kawai M."/>
            <person name="Futagami T."/>
            <person name="Toyoda A."/>
            <person name="Takaki Y."/>
            <person name="Nishi S."/>
            <person name="Hori S."/>
            <person name="Arai W."/>
            <person name="Tsubouchi T."/>
            <person name="Morono Y."/>
            <person name="Uchiyama I."/>
            <person name="Ito T."/>
            <person name="Fujiyama A."/>
            <person name="Inagaki F."/>
            <person name="Takami H."/>
        </authorList>
    </citation>
    <scope>NUCLEOTIDE SEQUENCE</scope>
    <source>
        <strain evidence="1">Expedition CK06-06</strain>
    </source>
</reference>
<name>X1C205_9ZZZZ</name>
<accession>X1C205</accession>